<keyword evidence="9" id="KW-1185">Reference proteome</keyword>
<evidence type="ECO:0000256" key="3">
    <source>
        <dbReference type="ARBA" id="ARBA00023295"/>
    </source>
</evidence>
<evidence type="ECO:0000256" key="4">
    <source>
        <dbReference type="RuleBase" id="RU000489"/>
    </source>
</evidence>
<dbReference type="Pfam" id="PF00704">
    <property type="entry name" value="Glyco_hydro_18"/>
    <property type="match status" value="1"/>
</dbReference>
<dbReference type="FunFam" id="3.10.50.10:FF:000001">
    <property type="entry name" value="Chitinase 3-like 1"/>
    <property type="match status" value="1"/>
</dbReference>
<dbReference type="SUPFAM" id="SSF51445">
    <property type="entry name" value="(Trans)glycosidases"/>
    <property type="match status" value="1"/>
</dbReference>
<keyword evidence="2" id="KW-1015">Disulfide bond</keyword>
<accession>A0ABD0JYJ2</accession>
<dbReference type="InterPro" id="IPR050314">
    <property type="entry name" value="Glycosyl_Hydrlase_18"/>
</dbReference>
<dbReference type="Proteomes" id="UP001519460">
    <property type="component" value="Unassembled WGS sequence"/>
</dbReference>
<dbReference type="GO" id="GO:0006032">
    <property type="term" value="P:chitin catabolic process"/>
    <property type="evidence" value="ECO:0007669"/>
    <property type="project" value="UniProtKB-ARBA"/>
</dbReference>
<comment type="caution">
    <text evidence="8">The sequence shown here is derived from an EMBL/GenBank/DDBJ whole genome shotgun (WGS) entry which is preliminary data.</text>
</comment>
<feature type="region of interest" description="Disordered" evidence="6">
    <location>
        <begin position="375"/>
        <end position="421"/>
    </location>
</feature>
<protein>
    <recommendedName>
        <fullName evidence="7">GH18 domain-containing protein</fullName>
    </recommendedName>
</protein>
<feature type="compositionally biased region" description="Low complexity" evidence="6">
    <location>
        <begin position="397"/>
        <end position="412"/>
    </location>
</feature>
<dbReference type="Gene3D" id="3.20.20.80">
    <property type="entry name" value="Glycosidases"/>
    <property type="match status" value="1"/>
</dbReference>
<dbReference type="SUPFAM" id="SSF54556">
    <property type="entry name" value="Chitinase insertion domain"/>
    <property type="match status" value="1"/>
</dbReference>
<comment type="similarity">
    <text evidence="5">Belongs to the glycosyl hydrolase 18 family.</text>
</comment>
<dbReference type="Gene3D" id="3.10.50.10">
    <property type="match status" value="1"/>
</dbReference>
<evidence type="ECO:0000256" key="1">
    <source>
        <dbReference type="ARBA" id="ARBA00022801"/>
    </source>
</evidence>
<feature type="domain" description="GH18" evidence="7">
    <location>
        <begin position="8"/>
        <end position="382"/>
    </location>
</feature>
<evidence type="ECO:0000259" key="7">
    <source>
        <dbReference type="PROSITE" id="PS51910"/>
    </source>
</evidence>
<dbReference type="PROSITE" id="PS01095">
    <property type="entry name" value="GH18_1"/>
    <property type="match status" value="1"/>
</dbReference>
<dbReference type="InterPro" id="IPR029070">
    <property type="entry name" value="Chitinase_insertion_sf"/>
</dbReference>
<keyword evidence="3 4" id="KW-0326">Glycosidase</keyword>
<dbReference type="SMART" id="SM00636">
    <property type="entry name" value="Glyco_18"/>
    <property type="match status" value="1"/>
</dbReference>
<reference evidence="8 9" key="1">
    <citation type="journal article" date="2023" name="Sci. Data">
        <title>Genome assembly of the Korean intertidal mud-creeper Batillaria attramentaria.</title>
        <authorList>
            <person name="Patra A.K."/>
            <person name="Ho P.T."/>
            <person name="Jun S."/>
            <person name="Lee S.J."/>
            <person name="Kim Y."/>
            <person name="Won Y.J."/>
        </authorList>
    </citation>
    <scope>NUCLEOTIDE SEQUENCE [LARGE SCALE GENOMIC DNA]</scope>
    <source>
        <strain evidence="8">Wonlab-2016</strain>
    </source>
</reference>
<dbReference type="GO" id="GO:0004568">
    <property type="term" value="F:chitinase activity"/>
    <property type="evidence" value="ECO:0007669"/>
    <property type="project" value="UniProtKB-ARBA"/>
</dbReference>
<organism evidence="8 9">
    <name type="scientific">Batillaria attramentaria</name>
    <dbReference type="NCBI Taxonomy" id="370345"/>
    <lineage>
        <taxon>Eukaryota</taxon>
        <taxon>Metazoa</taxon>
        <taxon>Spiralia</taxon>
        <taxon>Lophotrochozoa</taxon>
        <taxon>Mollusca</taxon>
        <taxon>Gastropoda</taxon>
        <taxon>Caenogastropoda</taxon>
        <taxon>Sorbeoconcha</taxon>
        <taxon>Cerithioidea</taxon>
        <taxon>Batillariidae</taxon>
        <taxon>Batillaria</taxon>
    </lineage>
</organism>
<sequence length="442" mass="48287">MTTGQGDFTVMCYFTNWVQYRPSPGTFSPADIPPALCTHILYAFARITPDTLTIDKVDLNDFQLYPQVIGLKDNNPELKVLLALGGAGGAGSAGFLSAAATEANRTTFARNAVSYLRQHGFDGLDVDWEYPPAEDKEKFTLLLAALYSEFASEAQTTGNTRLILTAAVAAYTYTVDSIYEADKIHQYLDYVLAMAYDYYGPWNAVLGHNSALYVPTHDRGTSSDQLSQNASITHWLEMGTPREKLVMGLATYGRSFQMNSSELHNPGDPYPKGQAGDAMATTQSSGSMAYYEVCQLLRDNDFQSVWRDDSKVPYAYGQRNGHWEWIAYDNVDSMTVKSHYIVSRGLGGAMFWCLDKDDFKHSMCDQGNYPLISTTTTANQGGATQAPDQGGQTQKPQAAVTTTKAQNAATTTKADRTTPKARVVTVPATTKAPAITARKGSA</sequence>
<dbReference type="InterPro" id="IPR001223">
    <property type="entry name" value="Glyco_hydro18_cat"/>
</dbReference>
<evidence type="ECO:0000256" key="2">
    <source>
        <dbReference type="ARBA" id="ARBA00023157"/>
    </source>
</evidence>
<keyword evidence="1 4" id="KW-0378">Hydrolase</keyword>
<dbReference type="AlphaFoldDB" id="A0ABD0JYJ2"/>
<dbReference type="InterPro" id="IPR017853">
    <property type="entry name" value="GH"/>
</dbReference>
<evidence type="ECO:0000313" key="9">
    <source>
        <dbReference type="Proteomes" id="UP001519460"/>
    </source>
</evidence>
<evidence type="ECO:0000313" key="8">
    <source>
        <dbReference type="EMBL" id="KAK7479978.1"/>
    </source>
</evidence>
<name>A0ABD0JYJ2_9CAEN</name>
<gene>
    <name evidence="8" type="ORF">BaRGS_00028805</name>
</gene>
<feature type="compositionally biased region" description="Low complexity" evidence="6">
    <location>
        <begin position="375"/>
        <end position="386"/>
    </location>
</feature>
<feature type="non-terminal residue" evidence="8">
    <location>
        <position position="442"/>
    </location>
</feature>
<dbReference type="PROSITE" id="PS51910">
    <property type="entry name" value="GH18_2"/>
    <property type="match status" value="1"/>
</dbReference>
<evidence type="ECO:0000256" key="5">
    <source>
        <dbReference type="RuleBase" id="RU004453"/>
    </source>
</evidence>
<dbReference type="PANTHER" id="PTHR11177:SF317">
    <property type="entry name" value="CHITINASE 12-RELATED"/>
    <property type="match status" value="1"/>
</dbReference>
<dbReference type="EMBL" id="JACVVK020000291">
    <property type="protein sequence ID" value="KAK7479978.1"/>
    <property type="molecule type" value="Genomic_DNA"/>
</dbReference>
<evidence type="ECO:0000256" key="6">
    <source>
        <dbReference type="SAM" id="MobiDB-lite"/>
    </source>
</evidence>
<proteinExistence type="inferred from homology"/>
<dbReference type="InterPro" id="IPR001579">
    <property type="entry name" value="Glyco_hydro_18_chit_AS"/>
</dbReference>
<dbReference type="PANTHER" id="PTHR11177">
    <property type="entry name" value="CHITINASE"/>
    <property type="match status" value="1"/>
</dbReference>
<dbReference type="InterPro" id="IPR011583">
    <property type="entry name" value="Chitinase_II/V-like_cat"/>
</dbReference>